<evidence type="ECO:0000313" key="5">
    <source>
        <dbReference type="Proteomes" id="UP000565719"/>
    </source>
</evidence>
<organism evidence="4 5">
    <name type="scientific">Vibrio pectenicida</name>
    <dbReference type="NCBI Taxonomy" id="62763"/>
    <lineage>
        <taxon>Bacteria</taxon>
        <taxon>Pseudomonadati</taxon>
        <taxon>Pseudomonadota</taxon>
        <taxon>Gammaproteobacteria</taxon>
        <taxon>Vibrionales</taxon>
        <taxon>Vibrionaceae</taxon>
        <taxon>Vibrio</taxon>
    </lineage>
</organism>
<dbReference type="SUPFAM" id="SSF56925">
    <property type="entry name" value="OMPA-like"/>
    <property type="match status" value="1"/>
</dbReference>
<proteinExistence type="predicted"/>
<dbReference type="InterPro" id="IPR027385">
    <property type="entry name" value="Beta-barrel_OMP"/>
</dbReference>
<sequence>MKKALLIAAIAATASMPSLANDNYAALELGFGKYDTSGEYGNNEAINKDTGLLALKLGHYFNPNVRAYGYIQTNGESSTEYKVGGIKVAEFTIKSNEIGAGADYIHNVNEQFYLLAGGNLGVYKSEFEAKVPLLGFNEDSSNTGLTAGANLGIGYKFTERFGMELGYRYSHYFDNEHKIGAVKVNYDSTSIGYLNASYSF</sequence>
<feature type="domain" description="Outer membrane protein beta-barrel" evidence="3">
    <location>
        <begin position="7"/>
        <end position="200"/>
    </location>
</feature>
<evidence type="ECO:0000259" key="3">
    <source>
        <dbReference type="Pfam" id="PF13505"/>
    </source>
</evidence>
<feature type="signal peptide" evidence="2">
    <location>
        <begin position="1"/>
        <end position="20"/>
    </location>
</feature>
<dbReference type="EMBL" id="VTXC01000041">
    <property type="protein sequence ID" value="NOH72488.1"/>
    <property type="molecule type" value="Genomic_DNA"/>
</dbReference>
<dbReference type="Gene3D" id="2.40.160.20">
    <property type="match status" value="1"/>
</dbReference>
<keyword evidence="1 2" id="KW-0732">Signal</keyword>
<comment type="caution">
    <text evidence="4">The sequence shown here is derived from an EMBL/GenBank/DDBJ whole genome shotgun (WGS) entry which is preliminary data.</text>
</comment>
<dbReference type="RefSeq" id="WP_171361620.1">
    <property type="nucleotide sequence ID" value="NZ_VTXC01000041.1"/>
</dbReference>
<evidence type="ECO:0000313" key="4">
    <source>
        <dbReference type="EMBL" id="NOH72488.1"/>
    </source>
</evidence>
<accession>A0A7Y4A0X9</accession>
<dbReference type="Proteomes" id="UP000565719">
    <property type="component" value="Unassembled WGS sequence"/>
</dbReference>
<dbReference type="InterPro" id="IPR011250">
    <property type="entry name" value="OMP/PagP_B-barrel"/>
</dbReference>
<gene>
    <name evidence="4" type="ORF">F0225_14230</name>
</gene>
<dbReference type="AlphaFoldDB" id="A0A7Y4A0X9"/>
<name>A0A7Y4A0X9_9VIBR</name>
<reference evidence="4 5" key="1">
    <citation type="submission" date="2019-09" db="EMBL/GenBank/DDBJ databases">
        <title>Draft genome sequencing and comparative genomics of hatchery-associated Vibrios.</title>
        <authorList>
            <person name="Kehlet-Delgado H."/>
            <person name="Mueller R.S."/>
        </authorList>
    </citation>
    <scope>NUCLEOTIDE SEQUENCE [LARGE SCALE GENOMIC DNA]</scope>
    <source>
        <strain evidence="4 5">99-46-Y</strain>
    </source>
</reference>
<evidence type="ECO:0000256" key="1">
    <source>
        <dbReference type="ARBA" id="ARBA00022729"/>
    </source>
</evidence>
<protein>
    <submittedName>
        <fullName evidence="4">Porin family protein</fullName>
    </submittedName>
</protein>
<evidence type="ECO:0000256" key="2">
    <source>
        <dbReference type="SAM" id="SignalP"/>
    </source>
</evidence>
<feature type="chain" id="PRO_5031173862" evidence="2">
    <location>
        <begin position="21"/>
        <end position="200"/>
    </location>
</feature>
<dbReference type="Pfam" id="PF13505">
    <property type="entry name" value="OMP_b-brl"/>
    <property type="match status" value="1"/>
</dbReference>